<keyword evidence="1" id="KW-0812">Transmembrane</keyword>
<organism evidence="2 3">
    <name type="scientific">Cellulomonas iranensis</name>
    <dbReference type="NCBI Taxonomy" id="76862"/>
    <lineage>
        <taxon>Bacteria</taxon>
        <taxon>Bacillati</taxon>
        <taxon>Actinomycetota</taxon>
        <taxon>Actinomycetes</taxon>
        <taxon>Micrococcales</taxon>
        <taxon>Cellulomonadaceae</taxon>
        <taxon>Cellulomonas</taxon>
    </lineage>
</organism>
<reference evidence="2 3" key="1">
    <citation type="submission" date="2023-07" db="EMBL/GenBank/DDBJ databases">
        <title>Sequencing the genomes of 1000 actinobacteria strains.</title>
        <authorList>
            <person name="Klenk H.-P."/>
        </authorList>
    </citation>
    <scope>NUCLEOTIDE SEQUENCE [LARGE SCALE GENOMIC DNA]</scope>
    <source>
        <strain evidence="2 3">DSM 14785</strain>
    </source>
</reference>
<comment type="caution">
    <text evidence="2">The sequence shown here is derived from an EMBL/GenBank/DDBJ whole genome shotgun (WGS) entry which is preliminary data.</text>
</comment>
<feature type="transmembrane region" description="Helical" evidence="1">
    <location>
        <begin position="104"/>
        <end position="126"/>
    </location>
</feature>
<protein>
    <recommendedName>
        <fullName evidence="4">DUF3592 domain-containing protein</fullName>
    </recommendedName>
</protein>
<evidence type="ECO:0000313" key="2">
    <source>
        <dbReference type="EMBL" id="MDQ0426022.1"/>
    </source>
</evidence>
<keyword evidence="3" id="KW-1185">Reference proteome</keyword>
<dbReference type="Proteomes" id="UP001240250">
    <property type="component" value="Unassembled WGS sequence"/>
</dbReference>
<dbReference type="RefSeq" id="WP_070319285.1">
    <property type="nucleotide sequence ID" value="NZ_JAUSVM010000001.1"/>
</dbReference>
<name>A0ABU0GN86_9CELL</name>
<gene>
    <name evidence="2" type="ORF">JO380_002403</name>
</gene>
<feature type="transmembrane region" description="Helical" evidence="1">
    <location>
        <begin position="138"/>
        <end position="159"/>
    </location>
</feature>
<feature type="transmembrane region" description="Helical" evidence="1">
    <location>
        <begin position="79"/>
        <end position="97"/>
    </location>
</feature>
<proteinExistence type="predicted"/>
<dbReference type="EMBL" id="JAUSVM010000001">
    <property type="protein sequence ID" value="MDQ0426022.1"/>
    <property type="molecule type" value="Genomic_DNA"/>
</dbReference>
<sequence length="268" mass="27893">MTSTLARSAGHPRQQPTGLDAEDAALARALAPRPERRTALALAAVALLALGWWMLRLGAHEASLVRWDCGGGSCATNDFAGAAPSLGGMAVVLGALLGAGVVRWVAPAAALVVATSALLVGWRGAVAEGLVTAGAVRVPVIIDGVLLALATVATVVALVRHVRRVGTLARLAGRRAAWARVTGYDTDEQGRVLGTLHFDDAQGVRHTVRTVVPRQAFAVPAQALYDPARPDDAARVRVGLPVQPLMAAARQTRERALRVRVPLPGDDL</sequence>
<evidence type="ECO:0008006" key="4">
    <source>
        <dbReference type="Google" id="ProtNLM"/>
    </source>
</evidence>
<feature type="transmembrane region" description="Helical" evidence="1">
    <location>
        <begin position="38"/>
        <end position="59"/>
    </location>
</feature>
<evidence type="ECO:0000313" key="3">
    <source>
        <dbReference type="Proteomes" id="UP001240250"/>
    </source>
</evidence>
<accession>A0ABU0GN86</accession>
<keyword evidence="1" id="KW-1133">Transmembrane helix</keyword>
<keyword evidence="1" id="KW-0472">Membrane</keyword>
<evidence type="ECO:0000256" key="1">
    <source>
        <dbReference type="SAM" id="Phobius"/>
    </source>
</evidence>